<evidence type="ECO:0000256" key="1">
    <source>
        <dbReference type="SAM" id="Phobius"/>
    </source>
</evidence>
<keyword evidence="1" id="KW-0812">Transmembrane</keyword>
<reference evidence="2 3" key="1">
    <citation type="submission" date="2019-04" db="EMBL/GenBank/DDBJ databases">
        <title>Genome sequencing of Clostridium botulinum Groups I-IV and Clostridium butyricum.</title>
        <authorList>
            <person name="Brunt J."/>
            <person name="Van Vliet A.H.M."/>
            <person name="Stringer S.C."/>
            <person name="Carter A.T."/>
            <person name="Peck M.W."/>
        </authorList>
    </citation>
    <scope>NUCLEOTIDE SEQUENCE [LARGE SCALE GENOMIC DNA]</scope>
    <source>
        <strain evidence="2 3">CB-K-33E</strain>
    </source>
</reference>
<evidence type="ECO:0000313" key="2">
    <source>
        <dbReference type="EMBL" id="NFN36390.1"/>
    </source>
</evidence>
<comment type="caution">
    <text evidence="2">The sequence shown here is derived from an EMBL/GenBank/DDBJ whole genome shotgun (WGS) entry which is preliminary data.</text>
</comment>
<keyword evidence="1" id="KW-0472">Membrane</keyword>
<feature type="transmembrane region" description="Helical" evidence="1">
    <location>
        <begin position="49"/>
        <end position="70"/>
    </location>
</feature>
<accession>A0A846JT12</accession>
<dbReference type="AlphaFoldDB" id="A0A846JT12"/>
<protein>
    <submittedName>
        <fullName evidence="2">Uncharacterized protein</fullName>
    </submittedName>
</protein>
<sequence length="113" mass="11935">MKINKIKTFLSSTIMGATLIFAGGVPAYADMPVVKIDGMDNVASSLQNFVKYIGLFFIAAGVVTFFFGAYKLFQSVKSQDSESRSTAILEIASGLGAAAVGFGASMFSGYIHL</sequence>
<dbReference type="Proteomes" id="UP000473681">
    <property type="component" value="Unassembled WGS sequence"/>
</dbReference>
<gene>
    <name evidence="2" type="ORF">FDB51_15000</name>
</gene>
<organism evidence="2 3">
    <name type="scientific">Clostridium botulinum</name>
    <dbReference type="NCBI Taxonomy" id="1491"/>
    <lineage>
        <taxon>Bacteria</taxon>
        <taxon>Bacillati</taxon>
        <taxon>Bacillota</taxon>
        <taxon>Clostridia</taxon>
        <taxon>Eubacteriales</taxon>
        <taxon>Clostridiaceae</taxon>
        <taxon>Clostridium</taxon>
    </lineage>
</organism>
<name>A0A846JT12_CLOBO</name>
<dbReference type="EMBL" id="SWVK01000023">
    <property type="protein sequence ID" value="NFN36390.1"/>
    <property type="molecule type" value="Genomic_DNA"/>
</dbReference>
<proteinExistence type="predicted"/>
<feature type="transmembrane region" description="Helical" evidence="1">
    <location>
        <begin position="91"/>
        <end position="111"/>
    </location>
</feature>
<evidence type="ECO:0000313" key="3">
    <source>
        <dbReference type="Proteomes" id="UP000473681"/>
    </source>
</evidence>
<feature type="transmembrane region" description="Helical" evidence="1">
    <location>
        <begin position="9"/>
        <end position="29"/>
    </location>
</feature>
<keyword evidence="1" id="KW-1133">Transmembrane helix</keyword>